<evidence type="ECO:0000313" key="1">
    <source>
        <dbReference type="EMBL" id="RAU17102.1"/>
    </source>
</evidence>
<proteinExistence type="predicted"/>
<evidence type="ECO:0000313" key="2">
    <source>
        <dbReference type="Proteomes" id="UP000250744"/>
    </source>
</evidence>
<dbReference type="OrthoDB" id="5297568at2"/>
<accession>A0A364NJ59</accession>
<dbReference type="InterPro" id="IPR036768">
    <property type="entry name" value="PolIII_chi_sf"/>
</dbReference>
<dbReference type="AlphaFoldDB" id="A0A364NJ59"/>
<dbReference type="RefSeq" id="WP_112160008.1">
    <property type="nucleotide sequence ID" value="NZ_QKRX01000012.1"/>
</dbReference>
<dbReference type="Gene3D" id="3.40.50.10110">
    <property type="entry name" value="DNA polymerase III subunit chi"/>
    <property type="match status" value="1"/>
</dbReference>
<dbReference type="Proteomes" id="UP000250744">
    <property type="component" value="Unassembled WGS sequence"/>
</dbReference>
<dbReference type="SUPFAM" id="SSF102400">
    <property type="entry name" value="DNA polymerase III chi subunit"/>
    <property type="match status" value="1"/>
</dbReference>
<dbReference type="PANTHER" id="PTHR38767:SF1">
    <property type="entry name" value="DNA POLYMERASE III SUBUNIT CHI"/>
    <property type="match status" value="1"/>
</dbReference>
<dbReference type="GO" id="GO:0003677">
    <property type="term" value="F:DNA binding"/>
    <property type="evidence" value="ECO:0007669"/>
    <property type="project" value="InterPro"/>
</dbReference>
<keyword evidence="2" id="KW-1185">Reference proteome</keyword>
<dbReference type="GO" id="GO:0006260">
    <property type="term" value="P:DNA replication"/>
    <property type="evidence" value="ECO:0007669"/>
    <property type="project" value="InterPro"/>
</dbReference>
<protein>
    <submittedName>
        <fullName evidence="1">DNA polymerase III subunit chi</fullName>
    </submittedName>
</protein>
<gene>
    <name evidence="1" type="ORF">DN062_14400</name>
</gene>
<dbReference type="Pfam" id="PF04364">
    <property type="entry name" value="DNA_pol3_chi"/>
    <property type="match status" value="1"/>
</dbReference>
<dbReference type="InterPro" id="IPR007459">
    <property type="entry name" value="DNA_pol3_chi"/>
</dbReference>
<dbReference type="GO" id="GO:0032298">
    <property type="term" value="P:positive regulation of DNA-templated DNA replication initiation"/>
    <property type="evidence" value="ECO:0007669"/>
    <property type="project" value="TreeGrafter"/>
</dbReference>
<comment type="caution">
    <text evidence="1">The sequence shown here is derived from an EMBL/GenBank/DDBJ whole genome shotgun (WGS) entry which is preliminary data.</text>
</comment>
<dbReference type="EMBL" id="QKRX01000012">
    <property type="protein sequence ID" value="RAU17102.1"/>
    <property type="molecule type" value="Genomic_DNA"/>
</dbReference>
<organism evidence="1 2">
    <name type="scientific">Nitrincola tibetensis</name>
    <dbReference type="NCBI Taxonomy" id="2219697"/>
    <lineage>
        <taxon>Bacteria</taxon>
        <taxon>Pseudomonadati</taxon>
        <taxon>Pseudomonadota</taxon>
        <taxon>Gammaproteobacteria</taxon>
        <taxon>Oceanospirillales</taxon>
        <taxon>Oceanospirillaceae</taxon>
        <taxon>Nitrincola</taxon>
    </lineage>
</organism>
<name>A0A364NJ59_9GAMM</name>
<dbReference type="GO" id="GO:0003887">
    <property type="term" value="F:DNA-directed DNA polymerase activity"/>
    <property type="evidence" value="ECO:0007669"/>
    <property type="project" value="InterPro"/>
</dbReference>
<dbReference type="PANTHER" id="PTHR38767">
    <property type="entry name" value="DNA POLYMERASE III SUBUNIT CHI"/>
    <property type="match status" value="1"/>
</dbReference>
<sequence>MARADFYILPQADERSRFTFICRVCEKALEQGLKVYIYTRDPAQAEYLDRFMWAYREDSFLPHHRIGDTPSAPISIGWGELVPDHRSLFINAADQLIELAFEFDRIAEIVVQDQNLLDASRQNYVRCRDLGYELNRVDMRQRQT</sequence>
<reference evidence="1 2" key="1">
    <citation type="submission" date="2018-06" db="EMBL/GenBank/DDBJ databases">
        <title>Nitrincola tibetense sp. nov., isolated from Lake XuguoCo on Tibetan Plateau.</title>
        <authorList>
            <person name="Xing P."/>
        </authorList>
    </citation>
    <scope>NUCLEOTIDE SEQUENCE [LARGE SCALE GENOMIC DNA]</scope>
    <source>
        <strain evidence="2">xg18</strain>
    </source>
</reference>